<reference evidence="14 15" key="1">
    <citation type="submission" date="2010-08" db="EMBL/GenBank/DDBJ databases">
        <title>The draft genome of Desulfovibrio fructosovorans JJ.</title>
        <authorList>
            <consortium name="US DOE Joint Genome Institute (JGI-PGF)"/>
            <person name="Lucas S."/>
            <person name="Copeland A."/>
            <person name="Lapidus A."/>
            <person name="Cheng J.-F."/>
            <person name="Bruce D."/>
            <person name="Goodwin L."/>
            <person name="Pitluck S."/>
            <person name="Land M.L."/>
            <person name="Hauser L."/>
            <person name="Chang Y.-J."/>
            <person name="Jeffries C."/>
            <person name="Wall J.D."/>
            <person name="Stahl D.A."/>
            <person name="Arkin A.P."/>
            <person name="Dehal P."/>
            <person name="Stolyar S.M."/>
            <person name="Hazen T.C."/>
            <person name="Woyke T.J."/>
        </authorList>
    </citation>
    <scope>NUCLEOTIDE SEQUENCE [LARGE SCALE GENOMIC DNA]</scope>
    <source>
        <strain evidence="14 15">JJ</strain>
    </source>
</reference>
<dbReference type="GO" id="GO:0003972">
    <property type="term" value="F:RNA ligase (ATP) activity"/>
    <property type="evidence" value="ECO:0007669"/>
    <property type="project" value="TreeGrafter"/>
</dbReference>
<evidence type="ECO:0000256" key="4">
    <source>
        <dbReference type="ARBA" id="ARBA00022741"/>
    </source>
</evidence>
<evidence type="ECO:0000256" key="8">
    <source>
        <dbReference type="ARBA" id="ARBA00047746"/>
    </source>
</evidence>
<comment type="caution">
    <text evidence="14">The sequence shown here is derived from an EMBL/GenBank/DDBJ whole genome shotgun (WGS) entry which is preliminary data.</text>
</comment>
<dbReference type="GO" id="GO:0006396">
    <property type="term" value="P:RNA processing"/>
    <property type="evidence" value="ECO:0007669"/>
    <property type="project" value="InterPro"/>
</dbReference>
<dbReference type="GO" id="GO:0170057">
    <property type="term" value="F:RNA ligase (GTP) activity"/>
    <property type="evidence" value="ECO:0007669"/>
    <property type="project" value="UniProtKB-EC"/>
</dbReference>
<feature type="binding site" evidence="11">
    <location>
        <begin position="202"/>
        <end position="206"/>
    </location>
    <ligand>
        <name>GMP</name>
        <dbReference type="ChEBI" id="CHEBI:58115"/>
    </ligand>
</feature>
<evidence type="ECO:0000256" key="1">
    <source>
        <dbReference type="ARBA" id="ARBA00008071"/>
    </source>
</evidence>
<dbReference type="OrthoDB" id="9802323at2"/>
<comment type="catalytic activity">
    <reaction evidence="9">
        <text>a 3'-end 2',3'-cyclophospho-ribonucleotide-RNA + a 5'-end dephospho-ribonucleoside-RNA + GTP + H2O = a ribonucleotidyl-ribonucleotide-RNA + GMP + diphosphate + H(+)</text>
        <dbReference type="Rhea" id="RHEA:68080"/>
        <dbReference type="Rhea" id="RHEA-COMP:10464"/>
        <dbReference type="Rhea" id="RHEA-COMP:13936"/>
        <dbReference type="Rhea" id="RHEA-COMP:17355"/>
        <dbReference type="ChEBI" id="CHEBI:15377"/>
        <dbReference type="ChEBI" id="CHEBI:15378"/>
        <dbReference type="ChEBI" id="CHEBI:33019"/>
        <dbReference type="ChEBI" id="CHEBI:37565"/>
        <dbReference type="ChEBI" id="CHEBI:58115"/>
        <dbReference type="ChEBI" id="CHEBI:83064"/>
        <dbReference type="ChEBI" id="CHEBI:138284"/>
        <dbReference type="ChEBI" id="CHEBI:173118"/>
        <dbReference type="EC" id="6.5.1.8"/>
    </reaction>
</comment>
<feature type="binding site" evidence="12">
    <location>
        <position position="95"/>
    </location>
    <ligand>
        <name>Mn(2+)</name>
        <dbReference type="ChEBI" id="CHEBI:29035"/>
        <label>1</label>
    </ligand>
</feature>
<feature type="binding site" evidence="11">
    <location>
        <position position="380"/>
    </location>
    <ligand>
        <name>GMP</name>
        <dbReference type="ChEBI" id="CHEBI:58115"/>
    </ligand>
</feature>
<evidence type="ECO:0000256" key="6">
    <source>
        <dbReference type="ARBA" id="ARBA00023134"/>
    </source>
</evidence>
<evidence type="ECO:0000256" key="10">
    <source>
        <dbReference type="PIRSR" id="PIRSR601233-1"/>
    </source>
</evidence>
<sequence>MGGRNLTRREALVWELAPSGAMRVPCLLFGSSPLIDALEDGVLTQLRNVASLPGVVAPVVAMPDAHPGYGFPIGCVAAFDPEAGGVVSAGGVGFDIACGVRTLLTDLDAADVAPVREVLADALFARIPAGLGGTGGLRLSERDMDRMLAGGAVWAVTEGYGEAGDLTRCEEGGRMEGADPEAVSSRARERQRDALGTLGSGNHYLEVQRVEEICDARAAAAFGLRPDQVAVSIHCGSRGLGHQVATDHMAIMRQAAPRHGISLPDRDLACAPIASPEGARYLGAMRAAINCALAGRQVITHLVREVFAALFPGCHLRLLYDVSHNTCKVERHPTRRGNQQLHVHRKGATRALGPSHPDLPQAFRGVGQPVLVGGSMGTASYILSGTDASPPAAFASACHGAGRTLGRKQAVKRFPGRGVLAALTAKGISLRAHDLRGLGEEAPQAYKDIEEVIQAAHGLGLAVKTARLRPLACIKG</sequence>
<dbReference type="PANTHER" id="PTHR11118:SF1">
    <property type="entry name" value="RNA-SPLICING LIGASE RTCB HOMOLOG"/>
    <property type="match status" value="1"/>
</dbReference>
<proteinExistence type="inferred from homology"/>
<evidence type="ECO:0000256" key="9">
    <source>
        <dbReference type="ARBA" id="ARBA00049514"/>
    </source>
</evidence>
<dbReference type="SUPFAM" id="SSF103365">
    <property type="entry name" value="Hypothetical protein PH1602"/>
    <property type="match status" value="1"/>
</dbReference>
<dbReference type="Proteomes" id="UP000006250">
    <property type="component" value="Unassembled WGS sequence"/>
</dbReference>
<evidence type="ECO:0000313" key="15">
    <source>
        <dbReference type="Proteomes" id="UP000006250"/>
    </source>
</evidence>
<dbReference type="GO" id="GO:0005525">
    <property type="term" value="F:GTP binding"/>
    <property type="evidence" value="ECO:0007669"/>
    <property type="project" value="UniProtKB-KW"/>
</dbReference>
<dbReference type="RefSeq" id="WP_005992536.1">
    <property type="nucleotide sequence ID" value="NZ_AECZ01000007.1"/>
</dbReference>
<evidence type="ECO:0000256" key="7">
    <source>
        <dbReference type="ARBA" id="ARBA00023211"/>
    </source>
</evidence>
<keyword evidence="15" id="KW-1185">Reference proteome</keyword>
<dbReference type="InterPro" id="IPR036025">
    <property type="entry name" value="RtcB-like_sf"/>
</dbReference>
<dbReference type="Gene3D" id="3.90.1860.10">
    <property type="entry name" value="tRNA-splicing ligase RtcB"/>
    <property type="match status" value="1"/>
</dbReference>
<dbReference type="InterPro" id="IPR001233">
    <property type="entry name" value="RtcB"/>
</dbReference>
<dbReference type="PANTHER" id="PTHR11118">
    <property type="entry name" value="RNA-SPLICING LIGASE RTCB HOMOLOG"/>
    <property type="match status" value="1"/>
</dbReference>
<keyword evidence="4 11" id="KW-0547">Nucleotide-binding</keyword>
<feature type="binding site" evidence="12">
    <location>
        <position position="203"/>
    </location>
    <ligand>
        <name>Mn(2+)</name>
        <dbReference type="ChEBI" id="CHEBI:29035"/>
        <label>1</label>
    </ligand>
</feature>
<keyword evidence="3 12" id="KW-0479">Metal-binding</keyword>
<keyword evidence="2 13" id="KW-0436">Ligase</keyword>
<evidence type="ECO:0000256" key="12">
    <source>
        <dbReference type="PIRSR" id="PIRSR601233-3"/>
    </source>
</evidence>
<protein>
    <recommendedName>
        <fullName evidence="13">tRNA-splicing ligase RtcB</fullName>
        <ecNumber evidence="13">6.5.1.-</ecNumber>
    </recommendedName>
</protein>
<accession>E1JV24</accession>
<evidence type="ECO:0000256" key="2">
    <source>
        <dbReference type="ARBA" id="ARBA00022598"/>
    </source>
</evidence>
<dbReference type="EC" id="6.5.1.-" evidence="13"/>
<keyword evidence="6 11" id="KW-0342">GTP-binding</keyword>
<feature type="binding site" evidence="11">
    <location>
        <begin position="324"/>
        <end position="325"/>
    </location>
    <ligand>
        <name>GMP</name>
        <dbReference type="ChEBI" id="CHEBI:58115"/>
    </ligand>
</feature>
<comment type="cofactor">
    <cofactor evidence="12 13">
        <name>Mn(2+)</name>
        <dbReference type="ChEBI" id="CHEBI:29035"/>
    </cofactor>
    <text evidence="12 13">Binds 2 manganese ions per subunit.</text>
</comment>
<dbReference type="eggNOG" id="COG1690">
    <property type="taxonomic scope" value="Bacteria"/>
</dbReference>
<feature type="binding site" evidence="11">
    <location>
        <position position="475"/>
    </location>
    <ligand>
        <name>GMP</name>
        <dbReference type="ChEBI" id="CHEBI:58115"/>
    </ligand>
</feature>
<organism evidence="14 15">
    <name type="scientific">Solidesulfovibrio fructosivorans JJ]</name>
    <dbReference type="NCBI Taxonomy" id="596151"/>
    <lineage>
        <taxon>Bacteria</taxon>
        <taxon>Pseudomonadati</taxon>
        <taxon>Thermodesulfobacteriota</taxon>
        <taxon>Desulfovibrionia</taxon>
        <taxon>Desulfovibrionales</taxon>
        <taxon>Desulfovibrionaceae</taxon>
        <taxon>Solidesulfovibrio</taxon>
    </lineage>
</organism>
<dbReference type="GO" id="GO:0046872">
    <property type="term" value="F:metal ion binding"/>
    <property type="evidence" value="ECO:0007669"/>
    <property type="project" value="UniProtKB-UniRule"/>
</dbReference>
<gene>
    <name evidence="13" type="primary">rtcB</name>
    <name evidence="14" type="ORF">DesfrDRAFT_1473</name>
</gene>
<evidence type="ECO:0000256" key="11">
    <source>
        <dbReference type="PIRSR" id="PIRSR601233-2"/>
    </source>
</evidence>
<dbReference type="Pfam" id="PF01139">
    <property type="entry name" value="RtcB"/>
    <property type="match status" value="1"/>
</dbReference>
<evidence type="ECO:0000313" key="14">
    <source>
        <dbReference type="EMBL" id="EFL51938.1"/>
    </source>
</evidence>
<feature type="binding site" evidence="12">
    <location>
        <position position="234"/>
    </location>
    <ligand>
        <name>Mn(2+)</name>
        <dbReference type="ChEBI" id="CHEBI:29035"/>
        <label>2</label>
    </ligand>
</feature>
<feature type="binding site" evidence="11">
    <location>
        <begin position="399"/>
        <end position="402"/>
    </location>
    <ligand>
        <name>GMP</name>
        <dbReference type="ChEBI" id="CHEBI:58115"/>
    </ligand>
</feature>
<keyword evidence="5" id="KW-0692">RNA repair</keyword>
<feature type="active site" description="GMP-histidine intermediate" evidence="10">
    <location>
        <position position="399"/>
    </location>
</feature>
<dbReference type="AlphaFoldDB" id="E1JV24"/>
<dbReference type="FunFam" id="3.90.1860.10:FF:000001">
    <property type="entry name" value="tRNA-splicing ligase RtcB homolog"/>
    <property type="match status" value="1"/>
</dbReference>
<dbReference type="EMBL" id="AECZ01000007">
    <property type="protein sequence ID" value="EFL51938.1"/>
    <property type="molecule type" value="Genomic_DNA"/>
</dbReference>
<evidence type="ECO:0000256" key="3">
    <source>
        <dbReference type="ARBA" id="ARBA00022723"/>
    </source>
</evidence>
<comment type="catalytic activity">
    <reaction evidence="8">
        <text>a 3'-end 3'-phospho-ribonucleotide-RNA + a 5'-end dephospho-ribonucleoside-RNA + GTP = a ribonucleotidyl-ribonucleotide-RNA + GMP + diphosphate</text>
        <dbReference type="Rhea" id="RHEA:68076"/>
        <dbReference type="Rhea" id="RHEA-COMP:10463"/>
        <dbReference type="Rhea" id="RHEA-COMP:13936"/>
        <dbReference type="Rhea" id="RHEA-COMP:17355"/>
        <dbReference type="ChEBI" id="CHEBI:33019"/>
        <dbReference type="ChEBI" id="CHEBI:37565"/>
        <dbReference type="ChEBI" id="CHEBI:58115"/>
        <dbReference type="ChEBI" id="CHEBI:83062"/>
        <dbReference type="ChEBI" id="CHEBI:138284"/>
        <dbReference type="ChEBI" id="CHEBI:173118"/>
        <dbReference type="EC" id="6.5.1.8"/>
    </reaction>
</comment>
<dbReference type="STRING" id="596151.DesfrDRAFT_1473"/>
<evidence type="ECO:0000256" key="5">
    <source>
        <dbReference type="ARBA" id="ARBA00022800"/>
    </source>
</evidence>
<feature type="binding site" evidence="11">
    <location>
        <begin position="373"/>
        <end position="376"/>
    </location>
    <ligand>
        <name>GMP</name>
        <dbReference type="ChEBI" id="CHEBI:58115"/>
    </ligand>
</feature>
<dbReference type="GO" id="GO:0042245">
    <property type="term" value="P:RNA repair"/>
    <property type="evidence" value="ECO:0007669"/>
    <property type="project" value="UniProtKB-KW"/>
</dbReference>
<comment type="subunit">
    <text evidence="13">Monomer.</text>
</comment>
<comment type="similarity">
    <text evidence="1 13">Belongs to the RtcB family.</text>
</comment>
<evidence type="ECO:0000256" key="13">
    <source>
        <dbReference type="RuleBase" id="RU371113"/>
    </source>
</evidence>
<name>E1JV24_SOLFR</name>
<keyword evidence="7 12" id="KW-0464">Manganese</keyword>
<feature type="binding site" evidence="12">
    <location>
        <position position="324"/>
    </location>
    <ligand>
        <name>Mn(2+)</name>
        <dbReference type="ChEBI" id="CHEBI:29035"/>
        <label>2</label>
    </ligand>
</feature>